<dbReference type="PANTHER" id="PTHR45809">
    <property type="entry name" value="VIRAL IAP-ASSOCIATED FACTOR HOMOLOG"/>
    <property type="match status" value="1"/>
</dbReference>
<feature type="region of interest" description="Disordered" evidence="2">
    <location>
        <begin position="1"/>
        <end position="64"/>
    </location>
</feature>
<keyword evidence="5" id="KW-1185">Reference proteome</keyword>
<feature type="compositionally biased region" description="Basic and acidic residues" evidence="2">
    <location>
        <begin position="44"/>
        <end position="53"/>
    </location>
</feature>
<feature type="domain" description="Phosducin" evidence="3">
    <location>
        <begin position="49"/>
        <end position="199"/>
    </location>
</feature>
<dbReference type="SUPFAM" id="SSF52833">
    <property type="entry name" value="Thioredoxin-like"/>
    <property type="match status" value="1"/>
</dbReference>
<evidence type="ECO:0000256" key="1">
    <source>
        <dbReference type="ARBA" id="ARBA00009686"/>
    </source>
</evidence>
<feature type="compositionally biased region" description="Acidic residues" evidence="2">
    <location>
        <begin position="54"/>
        <end position="64"/>
    </location>
</feature>
<evidence type="ECO:0000313" key="4">
    <source>
        <dbReference type="EMBL" id="WFD39246.1"/>
    </source>
</evidence>
<dbReference type="GO" id="GO:0006457">
    <property type="term" value="P:protein folding"/>
    <property type="evidence" value="ECO:0007669"/>
    <property type="project" value="TreeGrafter"/>
</dbReference>
<dbReference type="InterPro" id="IPR036249">
    <property type="entry name" value="Thioredoxin-like_sf"/>
</dbReference>
<dbReference type="InterPro" id="IPR051498">
    <property type="entry name" value="Phosducin-like_chap/apop_reg"/>
</dbReference>
<dbReference type="RefSeq" id="XP_060122143.1">
    <property type="nucleotide sequence ID" value="XM_060266160.1"/>
</dbReference>
<dbReference type="CDD" id="cd02988">
    <property type="entry name" value="Phd_like_VIAF"/>
    <property type="match status" value="1"/>
</dbReference>
<dbReference type="Pfam" id="PF02114">
    <property type="entry name" value="Phosducin"/>
    <property type="match status" value="1"/>
</dbReference>
<organism evidence="4 5">
    <name type="scientific">Malassezia japonica</name>
    <dbReference type="NCBI Taxonomy" id="223818"/>
    <lineage>
        <taxon>Eukaryota</taxon>
        <taxon>Fungi</taxon>
        <taxon>Dikarya</taxon>
        <taxon>Basidiomycota</taxon>
        <taxon>Ustilaginomycotina</taxon>
        <taxon>Malasseziomycetes</taxon>
        <taxon>Malasseziales</taxon>
        <taxon>Malasseziaceae</taxon>
        <taxon>Malassezia</taxon>
    </lineage>
</organism>
<dbReference type="AlphaFoldDB" id="A0AAF0EY73"/>
<name>A0AAF0EY73_9BASI</name>
<protein>
    <submittedName>
        <fullName evidence="4">Proteolipid protein 2</fullName>
    </submittedName>
</protein>
<feature type="compositionally biased region" description="Acidic residues" evidence="2">
    <location>
        <begin position="250"/>
        <end position="259"/>
    </location>
</feature>
<dbReference type="EMBL" id="CP119960">
    <property type="protein sequence ID" value="WFD39246.1"/>
    <property type="molecule type" value="Genomic_DNA"/>
</dbReference>
<evidence type="ECO:0000259" key="3">
    <source>
        <dbReference type="Pfam" id="PF02114"/>
    </source>
</evidence>
<accession>A0AAF0EY73</accession>
<evidence type="ECO:0000256" key="2">
    <source>
        <dbReference type="SAM" id="MobiDB-lite"/>
    </source>
</evidence>
<dbReference type="GO" id="GO:0005737">
    <property type="term" value="C:cytoplasm"/>
    <property type="evidence" value="ECO:0007669"/>
    <property type="project" value="TreeGrafter"/>
</dbReference>
<comment type="similarity">
    <text evidence="1">Belongs to the phosducin family.</text>
</comment>
<feature type="region of interest" description="Disordered" evidence="2">
    <location>
        <begin position="218"/>
        <end position="259"/>
    </location>
</feature>
<evidence type="ECO:0000313" key="5">
    <source>
        <dbReference type="Proteomes" id="UP001217754"/>
    </source>
</evidence>
<gene>
    <name evidence="4" type="primary">PLP2</name>
    <name evidence="4" type="ORF">MJAP1_002217</name>
</gene>
<feature type="compositionally biased region" description="Basic and acidic residues" evidence="2">
    <location>
        <begin position="225"/>
        <end position="241"/>
    </location>
</feature>
<sequence>MAQVAVDPNEDTEFHDALRARGIIPERAPSREPSPELPTEEEVRDAARKRATVEDLDEELEDADEDEERILLQLRAQRMKELSAMHTQARFGRVYPISRPDYTREVTEASKEPLPGAADAAAGTGVVCFLYKTGLDTCQLLAGYLDTLAAKHPATKFVSIVGDQCIPNYPDHNLPTLLIYRAGELRRQIVGLRPEIGLDGMNTKLGDIELLLTATGAIDAPKPGTESKRDQAEADENEHKSIRNSARTQEEEDDDLDWD</sequence>
<dbReference type="GeneID" id="85225868"/>
<reference evidence="4" key="1">
    <citation type="submission" date="2023-03" db="EMBL/GenBank/DDBJ databases">
        <title>Mating type loci evolution in Malassezia.</title>
        <authorList>
            <person name="Coelho M.A."/>
        </authorList>
    </citation>
    <scope>NUCLEOTIDE SEQUENCE</scope>
    <source>
        <strain evidence="4">CBS 9431</strain>
    </source>
</reference>
<proteinExistence type="inferred from homology"/>
<dbReference type="Proteomes" id="UP001217754">
    <property type="component" value="Chromosome 3"/>
</dbReference>
<dbReference type="InterPro" id="IPR024253">
    <property type="entry name" value="Phosducin_thioredoxin-like_dom"/>
</dbReference>
<dbReference type="Gene3D" id="3.40.30.10">
    <property type="entry name" value="Glutaredoxin"/>
    <property type="match status" value="1"/>
</dbReference>
<dbReference type="PANTHER" id="PTHR45809:SF3">
    <property type="entry name" value="VIRAL IAP-ASSOCIATED FACTOR HOMOLOG"/>
    <property type="match status" value="1"/>
</dbReference>